<dbReference type="EMBL" id="FNKO01000001">
    <property type="protein sequence ID" value="SDQ14592.1"/>
    <property type="molecule type" value="Genomic_DNA"/>
</dbReference>
<gene>
    <name evidence="1" type="ORF">SAMN04489718_0459</name>
</gene>
<dbReference type="AlphaFoldDB" id="A0A1H0YHH3"/>
<sequence>MAEQVGCDAVQRLQRLLEHLAVQDPGATWTVQSLVGKL</sequence>
<dbReference type="STRING" id="995062.SAMN04489718_0459"/>
<evidence type="ECO:0000313" key="1">
    <source>
        <dbReference type="EMBL" id="SDQ14592.1"/>
    </source>
</evidence>
<name>A0A1H0YHH3_9ACTN</name>
<organism evidence="1 2">
    <name type="scientific">Actinopolyspora saharensis</name>
    <dbReference type="NCBI Taxonomy" id="995062"/>
    <lineage>
        <taxon>Bacteria</taxon>
        <taxon>Bacillati</taxon>
        <taxon>Actinomycetota</taxon>
        <taxon>Actinomycetes</taxon>
        <taxon>Actinopolysporales</taxon>
        <taxon>Actinopolysporaceae</taxon>
        <taxon>Actinopolyspora</taxon>
    </lineage>
</organism>
<proteinExistence type="predicted"/>
<accession>A0A1H0YHH3</accession>
<keyword evidence="2" id="KW-1185">Reference proteome</keyword>
<evidence type="ECO:0000313" key="2">
    <source>
        <dbReference type="Proteomes" id="UP000199301"/>
    </source>
</evidence>
<dbReference type="Proteomes" id="UP000199301">
    <property type="component" value="Unassembled WGS sequence"/>
</dbReference>
<reference evidence="2" key="1">
    <citation type="submission" date="2016-10" db="EMBL/GenBank/DDBJ databases">
        <authorList>
            <person name="Varghese N."/>
            <person name="Submissions S."/>
        </authorList>
    </citation>
    <scope>NUCLEOTIDE SEQUENCE [LARGE SCALE GENOMIC DNA]</scope>
    <source>
        <strain evidence="2">DSM 45459</strain>
    </source>
</reference>
<protein>
    <submittedName>
        <fullName evidence="1">Uncharacterized protein</fullName>
    </submittedName>
</protein>